<dbReference type="SMART" id="SM00220">
    <property type="entry name" value="S_TKc"/>
    <property type="match status" value="1"/>
</dbReference>
<dbReference type="EMBL" id="JBICBT010001253">
    <property type="protein sequence ID" value="KAL3076440.1"/>
    <property type="molecule type" value="Genomic_DNA"/>
</dbReference>
<dbReference type="InterPro" id="IPR000719">
    <property type="entry name" value="Prot_kinase_dom"/>
</dbReference>
<name>A0ABD2IGQ8_9BILA</name>
<evidence type="ECO:0000313" key="2">
    <source>
        <dbReference type="EMBL" id="KAL3076440.1"/>
    </source>
</evidence>
<dbReference type="PANTHER" id="PTHR44167">
    <property type="entry name" value="OVARIAN-SPECIFIC SERINE/THREONINE-PROTEIN KINASE LOK-RELATED"/>
    <property type="match status" value="1"/>
</dbReference>
<protein>
    <recommendedName>
        <fullName evidence="1">Protein kinase domain-containing protein</fullName>
    </recommendedName>
</protein>
<reference evidence="2 3" key="1">
    <citation type="submission" date="2024-10" db="EMBL/GenBank/DDBJ databases">
        <authorList>
            <person name="Kim D."/>
        </authorList>
    </citation>
    <scope>NUCLEOTIDE SEQUENCE [LARGE SCALE GENOMIC DNA]</scope>
    <source>
        <strain evidence="2">BH-2024</strain>
    </source>
</reference>
<dbReference type="AlphaFoldDB" id="A0ABD2IGQ8"/>
<evidence type="ECO:0000313" key="3">
    <source>
        <dbReference type="Proteomes" id="UP001620626"/>
    </source>
</evidence>
<comment type="caution">
    <text evidence="2">The sequence shown here is derived from an EMBL/GenBank/DDBJ whole genome shotgun (WGS) entry which is preliminary data.</text>
</comment>
<dbReference type="PROSITE" id="PS50011">
    <property type="entry name" value="PROTEIN_KINASE_DOM"/>
    <property type="match status" value="1"/>
</dbReference>
<dbReference type="PANTHER" id="PTHR44167:SF24">
    <property type="entry name" value="SERINE_THREONINE-PROTEIN KINASE CHK2"/>
    <property type="match status" value="1"/>
</dbReference>
<organism evidence="2 3">
    <name type="scientific">Heterodera trifolii</name>
    <dbReference type="NCBI Taxonomy" id="157864"/>
    <lineage>
        <taxon>Eukaryota</taxon>
        <taxon>Metazoa</taxon>
        <taxon>Ecdysozoa</taxon>
        <taxon>Nematoda</taxon>
        <taxon>Chromadorea</taxon>
        <taxon>Rhabditida</taxon>
        <taxon>Tylenchina</taxon>
        <taxon>Tylenchomorpha</taxon>
        <taxon>Tylenchoidea</taxon>
        <taxon>Heteroderidae</taxon>
        <taxon>Heteroderinae</taxon>
        <taxon>Heterodera</taxon>
    </lineage>
</organism>
<keyword evidence="3" id="KW-1185">Reference proteome</keyword>
<gene>
    <name evidence="2" type="ORF">niasHT_039929</name>
</gene>
<evidence type="ECO:0000259" key="1">
    <source>
        <dbReference type="PROSITE" id="PS50011"/>
    </source>
</evidence>
<dbReference type="Gene3D" id="1.10.510.10">
    <property type="entry name" value="Transferase(Phosphotransferase) domain 1"/>
    <property type="match status" value="1"/>
</dbReference>
<dbReference type="SUPFAM" id="SSF56112">
    <property type="entry name" value="Protein kinase-like (PK-like)"/>
    <property type="match status" value="1"/>
</dbReference>
<proteinExistence type="predicted"/>
<dbReference type="Pfam" id="PF00069">
    <property type="entry name" value="Pkinase"/>
    <property type="match status" value="1"/>
</dbReference>
<feature type="domain" description="Protein kinase" evidence="1">
    <location>
        <begin position="1"/>
        <end position="334"/>
    </location>
</feature>
<sequence>MKLRYISHNRSSPLEIWISSEDDFPGPLGMTSIGFFVDNDALVKCAAVNFFKGYEGRRIMAKTRNIMEQIQARLPRSQRQRIIELYDTGNALRFNEEILIMELSIETFHDRLYKRIDSYKNDQEMQNIIRQLTQPIMELHQVAIHMKITPSNYMYVSVNDEQILKIKNFESAKIIGSGDKNESYLFEIDAVDSFTSFNSEYMGPENYAEKKEISTKFDIWSLGMIIIEIHIDQLRFAEGKNSLNEANRRVYLREIGYLYQGFERNQTLDSIGLNKNEEIFNNSAWIKQYHKAISIVLQLWRNFPKTAHLVTNLLHNLRELRLTARGILDFLDGLCFPEEIKQTKNAKELRIFKTMDIGEFKRQLTKKMRANRLNLWRTENREMMSKYSQMRNTLKEIINRFCEGVEKCLDFCLPIANEQDESPPPAAGGYQIGEDGLIILDDSEESLEDLDK</sequence>
<dbReference type="InterPro" id="IPR011009">
    <property type="entry name" value="Kinase-like_dom_sf"/>
</dbReference>
<accession>A0ABD2IGQ8</accession>
<dbReference type="Proteomes" id="UP001620626">
    <property type="component" value="Unassembled WGS sequence"/>
</dbReference>